<dbReference type="PATRIC" id="fig|1664069.3.peg.60"/>
<dbReference type="EMBL" id="LECW02000010">
    <property type="protein sequence ID" value="KRT94502.1"/>
    <property type="molecule type" value="Genomic_DNA"/>
</dbReference>
<dbReference type="Proteomes" id="UP000036168">
    <property type="component" value="Unassembled WGS sequence"/>
</dbReference>
<dbReference type="RefSeq" id="WP_048353429.1">
    <property type="nucleotide sequence ID" value="NZ_CP023481.1"/>
</dbReference>
<dbReference type="OrthoDB" id="1683552at2"/>
<evidence type="ECO:0008006" key="5">
    <source>
        <dbReference type="Google" id="ProtNLM"/>
    </source>
</evidence>
<evidence type="ECO:0000313" key="2">
    <source>
        <dbReference type="EMBL" id="MEC0486742.1"/>
    </source>
</evidence>
<keyword evidence="4" id="KW-1185">Reference proteome</keyword>
<reference evidence="2 4" key="3">
    <citation type="submission" date="2023-03" db="EMBL/GenBank/DDBJ databases">
        <title>Agriculturally important microbes genome sequencing.</title>
        <authorList>
            <person name="Dunlap C."/>
        </authorList>
    </citation>
    <scope>NUCLEOTIDE SEQUENCE [LARGE SCALE GENOMIC DNA]</scope>
    <source>
        <strain evidence="2 4">CBP-3203</strain>
    </source>
</reference>
<comment type="caution">
    <text evidence="1">The sequence shown here is derived from an EMBL/GenBank/DDBJ whole genome shotgun (WGS) entry which is preliminary data.</text>
</comment>
<organism evidence="1 3">
    <name type="scientific">Bacillus glycinifermentans</name>
    <dbReference type="NCBI Taxonomy" id="1664069"/>
    <lineage>
        <taxon>Bacteria</taxon>
        <taxon>Bacillati</taxon>
        <taxon>Bacillota</taxon>
        <taxon>Bacilli</taxon>
        <taxon>Bacillales</taxon>
        <taxon>Bacillaceae</taxon>
        <taxon>Bacillus</taxon>
    </lineage>
</organism>
<proteinExistence type="predicted"/>
<sequence>MCPVCNGMLAEARICPRCGSEMADAGRVTDFYGPYSPYMEFDSFKQKETSCIHLYTCQDCSYDERVEIELTEG</sequence>
<reference evidence="1 3" key="1">
    <citation type="journal article" date="2015" name="Int. J. Syst. Evol. Microbiol.">
        <title>Bacillus glycinifermentans sp. nov., isolated from fermented soybean paste.</title>
        <authorList>
            <person name="Kim S.J."/>
            <person name="Dunlap C.A."/>
            <person name="Kwon S.W."/>
            <person name="Rooney A.P."/>
        </authorList>
    </citation>
    <scope>NUCLEOTIDE SEQUENCE [LARGE SCALE GENOMIC DNA]</scope>
    <source>
        <strain evidence="1 3">GO-13</strain>
    </source>
</reference>
<dbReference type="STRING" id="1664069.BGLY_1084"/>
<gene>
    <name evidence="1" type="ORF">AB447_214715</name>
    <name evidence="2" type="ORF">P8828_18335</name>
</gene>
<dbReference type="Proteomes" id="UP001341297">
    <property type="component" value="Unassembled WGS sequence"/>
</dbReference>
<accession>A0A0J6EJ91</accession>
<accession>A0A0J6F2P2</accession>
<evidence type="ECO:0000313" key="4">
    <source>
        <dbReference type="Proteomes" id="UP001341297"/>
    </source>
</evidence>
<evidence type="ECO:0000313" key="3">
    <source>
        <dbReference type="Proteomes" id="UP000036168"/>
    </source>
</evidence>
<name>A0A0J6F2P2_9BACI</name>
<evidence type="ECO:0000313" key="1">
    <source>
        <dbReference type="EMBL" id="KRT94502.1"/>
    </source>
</evidence>
<dbReference type="AlphaFoldDB" id="A0A0J6F2P2"/>
<protein>
    <recommendedName>
        <fullName evidence="5">Zinc ribbon domain-containing protein</fullName>
    </recommendedName>
</protein>
<reference evidence="1" key="2">
    <citation type="submission" date="2015-10" db="EMBL/GenBank/DDBJ databases">
        <authorList>
            <person name="Gilbert D.G."/>
        </authorList>
    </citation>
    <scope>NUCLEOTIDE SEQUENCE</scope>
    <source>
        <strain evidence="1">GO-13</strain>
    </source>
</reference>
<dbReference type="EMBL" id="JARRTL010000024">
    <property type="protein sequence ID" value="MEC0486742.1"/>
    <property type="molecule type" value="Genomic_DNA"/>
</dbReference>